<dbReference type="Proteomes" id="UP000276133">
    <property type="component" value="Unassembled WGS sequence"/>
</dbReference>
<protein>
    <submittedName>
        <fullName evidence="1">Uncharacterized protein</fullName>
    </submittedName>
</protein>
<evidence type="ECO:0000313" key="2">
    <source>
        <dbReference type="Proteomes" id="UP000276133"/>
    </source>
</evidence>
<accession>A0A3M7P1A6</accession>
<comment type="caution">
    <text evidence="1">The sequence shown here is derived from an EMBL/GenBank/DDBJ whole genome shotgun (WGS) entry which is preliminary data.</text>
</comment>
<dbReference type="AlphaFoldDB" id="A0A3M7P1A6"/>
<sequence length="64" mass="7510">MNNSTENHVYASNKRNITENSYLINKVQESHLLKILLVSIYALRSRITIAYQLLKCSKTCQYFK</sequence>
<evidence type="ECO:0000313" key="1">
    <source>
        <dbReference type="EMBL" id="RMZ92926.1"/>
    </source>
</evidence>
<gene>
    <name evidence="1" type="ORF">BpHYR1_046298</name>
</gene>
<dbReference type="EMBL" id="REGN01014202">
    <property type="protein sequence ID" value="RMZ92926.1"/>
    <property type="molecule type" value="Genomic_DNA"/>
</dbReference>
<name>A0A3M7P1A6_BRAPC</name>
<proteinExistence type="predicted"/>
<reference evidence="1 2" key="1">
    <citation type="journal article" date="2018" name="Sci. Rep.">
        <title>Genomic signatures of local adaptation to the degree of environmental predictability in rotifers.</title>
        <authorList>
            <person name="Franch-Gras L."/>
            <person name="Hahn C."/>
            <person name="Garcia-Roger E.M."/>
            <person name="Carmona M.J."/>
            <person name="Serra M."/>
            <person name="Gomez A."/>
        </authorList>
    </citation>
    <scope>NUCLEOTIDE SEQUENCE [LARGE SCALE GENOMIC DNA]</scope>
    <source>
        <strain evidence="1">HYR1</strain>
    </source>
</reference>
<keyword evidence="2" id="KW-1185">Reference proteome</keyword>
<organism evidence="1 2">
    <name type="scientific">Brachionus plicatilis</name>
    <name type="common">Marine rotifer</name>
    <name type="synonym">Brachionus muelleri</name>
    <dbReference type="NCBI Taxonomy" id="10195"/>
    <lineage>
        <taxon>Eukaryota</taxon>
        <taxon>Metazoa</taxon>
        <taxon>Spiralia</taxon>
        <taxon>Gnathifera</taxon>
        <taxon>Rotifera</taxon>
        <taxon>Eurotatoria</taxon>
        <taxon>Monogononta</taxon>
        <taxon>Pseudotrocha</taxon>
        <taxon>Ploima</taxon>
        <taxon>Brachionidae</taxon>
        <taxon>Brachionus</taxon>
    </lineage>
</organism>